<keyword evidence="1" id="KW-1133">Transmembrane helix</keyword>
<reference evidence="2" key="1">
    <citation type="journal article" date="2021" name="Proc. Natl. Acad. Sci. U.S.A.">
        <title>A Catalog of Tens of Thousands of Viruses from Human Metagenomes Reveals Hidden Associations with Chronic Diseases.</title>
        <authorList>
            <person name="Tisza M.J."/>
            <person name="Buck C.B."/>
        </authorList>
    </citation>
    <scope>NUCLEOTIDE SEQUENCE</scope>
    <source>
        <strain evidence="2">CtYsL76</strain>
    </source>
</reference>
<keyword evidence="1" id="KW-0472">Membrane</keyword>
<sequence>MFFHFVEKSTFFHLNLHLHLLFLFQYKWGFLIMDYFSTMSIYYRILLLVAN</sequence>
<keyword evidence="1" id="KW-0812">Transmembrane</keyword>
<evidence type="ECO:0000256" key="1">
    <source>
        <dbReference type="SAM" id="Phobius"/>
    </source>
</evidence>
<organism evidence="2">
    <name type="scientific">CrAss-like virus sp. ctYsL76</name>
    <dbReference type="NCBI Taxonomy" id="2826826"/>
    <lineage>
        <taxon>Viruses</taxon>
        <taxon>Duplodnaviria</taxon>
        <taxon>Heunggongvirae</taxon>
        <taxon>Uroviricota</taxon>
        <taxon>Caudoviricetes</taxon>
        <taxon>Crassvirales</taxon>
    </lineage>
</organism>
<dbReference type="EMBL" id="BK015689">
    <property type="protein sequence ID" value="DAE19995.1"/>
    <property type="molecule type" value="Genomic_DNA"/>
</dbReference>
<evidence type="ECO:0000313" key="2">
    <source>
        <dbReference type="EMBL" id="DAE19995.1"/>
    </source>
</evidence>
<feature type="transmembrane region" description="Helical" evidence="1">
    <location>
        <begin position="28"/>
        <end position="50"/>
    </location>
</feature>
<accession>A0A8S5QMG3</accession>
<proteinExistence type="predicted"/>
<name>A0A8S5QMG3_9CAUD</name>
<protein>
    <submittedName>
        <fullName evidence="2">Uncharacterized protein</fullName>
    </submittedName>
</protein>